<dbReference type="SMART" id="SM00091">
    <property type="entry name" value="PAS"/>
    <property type="match status" value="2"/>
</dbReference>
<dbReference type="PROSITE" id="PS50113">
    <property type="entry name" value="PAC"/>
    <property type="match status" value="1"/>
</dbReference>
<dbReference type="SUPFAM" id="SSF55785">
    <property type="entry name" value="PYP-like sensor domain (PAS domain)"/>
    <property type="match status" value="2"/>
</dbReference>
<gene>
    <name evidence="13" type="ORF">C1H70_17130</name>
</gene>
<dbReference type="RefSeq" id="WP_102589526.1">
    <property type="nucleotide sequence ID" value="NZ_BNAE01000001.1"/>
</dbReference>
<dbReference type="InterPro" id="IPR003661">
    <property type="entry name" value="HisK_dim/P_dom"/>
</dbReference>
<dbReference type="Pfam" id="PF08447">
    <property type="entry name" value="PAS_3"/>
    <property type="match status" value="1"/>
</dbReference>
<dbReference type="NCBIfam" id="TIGR00229">
    <property type="entry name" value="sensory_box"/>
    <property type="match status" value="1"/>
</dbReference>
<feature type="coiled-coil region" evidence="9">
    <location>
        <begin position="11"/>
        <end position="38"/>
    </location>
</feature>
<evidence type="ECO:0000256" key="8">
    <source>
        <dbReference type="ARBA" id="ARBA00023012"/>
    </source>
</evidence>
<dbReference type="SMART" id="SM00387">
    <property type="entry name" value="HATPase_c"/>
    <property type="match status" value="1"/>
</dbReference>
<evidence type="ECO:0000256" key="4">
    <source>
        <dbReference type="ARBA" id="ARBA00022679"/>
    </source>
</evidence>
<dbReference type="Pfam" id="PF02518">
    <property type="entry name" value="HATPase_c"/>
    <property type="match status" value="1"/>
</dbReference>
<evidence type="ECO:0000256" key="2">
    <source>
        <dbReference type="ARBA" id="ARBA00012438"/>
    </source>
</evidence>
<dbReference type="PROSITE" id="PS50112">
    <property type="entry name" value="PAS"/>
    <property type="match status" value="1"/>
</dbReference>
<evidence type="ECO:0000259" key="11">
    <source>
        <dbReference type="PROSITE" id="PS50112"/>
    </source>
</evidence>
<dbReference type="PANTHER" id="PTHR43065:SF46">
    <property type="entry name" value="C4-DICARBOXYLATE TRANSPORT SENSOR PROTEIN DCTB"/>
    <property type="match status" value="1"/>
</dbReference>
<evidence type="ECO:0000256" key="9">
    <source>
        <dbReference type="SAM" id="Coils"/>
    </source>
</evidence>
<evidence type="ECO:0000256" key="7">
    <source>
        <dbReference type="ARBA" id="ARBA00022840"/>
    </source>
</evidence>
<evidence type="ECO:0000256" key="3">
    <source>
        <dbReference type="ARBA" id="ARBA00022553"/>
    </source>
</evidence>
<evidence type="ECO:0000256" key="5">
    <source>
        <dbReference type="ARBA" id="ARBA00022741"/>
    </source>
</evidence>
<dbReference type="PROSITE" id="PS50109">
    <property type="entry name" value="HIS_KIN"/>
    <property type="match status" value="1"/>
</dbReference>
<protein>
    <recommendedName>
        <fullName evidence="2">histidine kinase</fullName>
        <ecNumber evidence="2">2.7.13.3</ecNumber>
    </recommendedName>
</protein>
<dbReference type="AlphaFoldDB" id="A0A2N7UDJ8"/>
<accession>A0A2N7UDJ8</accession>
<dbReference type="SMART" id="SM00086">
    <property type="entry name" value="PAC"/>
    <property type="match status" value="2"/>
</dbReference>
<dbReference type="Gene3D" id="3.30.450.20">
    <property type="entry name" value="PAS domain"/>
    <property type="match status" value="2"/>
</dbReference>
<evidence type="ECO:0000256" key="1">
    <source>
        <dbReference type="ARBA" id="ARBA00000085"/>
    </source>
</evidence>
<feature type="domain" description="PAS" evidence="11">
    <location>
        <begin position="38"/>
        <end position="108"/>
    </location>
</feature>
<proteinExistence type="predicted"/>
<dbReference type="InterPro" id="IPR036890">
    <property type="entry name" value="HATPase_C_sf"/>
</dbReference>
<keyword evidence="9" id="KW-0175">Coiled coil</keyword>
<dbReference type="Proteomes" id="UP000235547">
    <property type="component" value="Unassembled WGS sequence"/>
</dbReference>
<comment type="catalytic activity">
    <reaction evidence="1">
        <text>ATP + protein L-histidine = ADP + protein N-phospho-L-histidine.</text>
        <dbReference type="EC" id="2.7.13.3"/>
    </reaction>
</comment>
<keyword evidence="6 13" id="KW-0418">Kinase</keyword>
<name>A0A2N7UDJ8_9GAMM</name>
<reference evidence="13 14" key="1">
    <citation type="submission" date="2018-01" db="EMBL/GenBank/DDBJ databases">
        <title>Halomonas endophytica sp. nov., isolated from storage liquid in the stems of Populus euphratica.</title>
        <authorList>
            <person name="Chen C."/>
        </authorList>
    </citation>
    <scope>NUCLEOTIDE SEQUENCE [LARGE SCALE GENOMIC DNA]</scope>
    <source>
        <strain evidence="13 14">BZ-SZ-XJ27</strain>
    </source>
</reference>
<dbReference type="SMART" id="SM00388">
    <property type="entry name" value="HisKA"/>
    <property type="match status" value="1"/>
</dbReference>
<keyword evidence="5" id="KW-0547">Nucleotide-binding</keyword>
<dbReference type="EC" id="2.7.13.3" evidence="2"/>
<dbReference type="InterPro" id="IPR000700">
    <property type="entry name" value="PAS-assoc_C"/>
</dbReference>
<keyword evidence="7" id="KW-0067">ATP-binding</keyword>
<keyword evidence="4" id="KW-0808">Transferase</keyword>
<keyword evidence="14" id="KW-1185">Reference proteome</keyword>
<feature type="domain" description="PAC" evidence="12">
    <location>
        <begin position="111"/>
        <end position="164"/>
    </location>
</feature>
<keyword evidence="3" id="KW-0597">Phosphoprotein</keyword>
<dbReference type="CDD" id="cd00082">
    <property type="entry name" value="HisKA"/>
    <property type="match status" value="1"/>
</dbReference>
<dbReference type="PRINTS" id="PR00344">
    <property type="entry name" value="BCTRLSENSOR"/>
</dbReference>
<dbReference type="InterPro" id="IPR013655">
    <property type="entry name" value="PAS_fold_3"/>
</dbReference>
<evidence type="ECO:0000259" key="10">
    <source>
        <dbReference type="PROSITE" id="PS50109"/>
    </source>
</evidence>
<keyword evidence="8" id="KW-0902">Two-component regulatory system</keyword>
<organism evidence="13 14">
    <name type="scientific">Halomonas urumqiensis</name>
    <dbReference type="NCBI Taxonomy" id="1684789"/>
    <lineage>
        <taxon>Bacteria</taxon>
        <taxon>Pseudomonadati</taxon>
        <taxon>Pseudomonadota</taxon>
        <taxon>Gammaproteobacteria</taxon>
        <taxon>Oceanospirillales</taxon>
        <taxon>Halomonadaceae</taxon>
        <taxon>Halomonas</taxon>
    </lineage>
</organism>
<dbReference type="GO" id="GO:0005524">
    <property type="term" value="F:ATP binding"/>
    <property type="evidence" value="ECO:0007669"/>
    <property type="project" value="UniProtKB-KW"/>
</dbReference>
<dbReference type="Gene3D" id="3.30.565.10">
    <property type="entry name" value="Histidine kinase-like ATPase, C-terminal domain"/>
    <property type="match status" value="1"/>
</dbReference>
<dbReference type="InterPro" id="IPR036097">
    <property type="entry name" value="HisK_dim/P_sf"/>
</dbReference>
<dbReference type="InterPro" id="IPR003594">
    <property type="entry name" value="HATPase_dom"/>
</dbReference>
<dbReference type="InterPro" id="IPR000014">
    <property type="entry name" value="PAS"/>
</dbReference>
<dbReference type="SUPFAM" id="SSF47384">
    <property type="entry name" value="Homodimeric domain of signal transducing histidine kinase"/>
    <property type="match status" value="1"/>
</dbReference>
<feature type="domain" description="Histidine kinase" evidence="10">
    <location>
        <begin position="307"/>
        <end position="524"/>
    </location>
</feature>
<dbReference type="EMBL" id="PNRG01000033">
    <property type="protein sequence ID" value="PMR78465.1"/>
    <property type="molecule type" value="Genomic_DNA"/>
</dbReference>
<dbReference type="InterPro" id="IPR035965">
    <property type="entry name" value="PAS-like_dom_sf"/>
</dbReference>
<dbReference type="InterPro" id="IPR005467">
    <property type="entry name" value="His_kinase_dom"/>
</dbReference>
<evidence type="ECO:0000256" key="6">
    <source>
        <dbReference type="ARBA" id="ARBA00022777"/>
    </source>
</evidence>
<evidence type="ECO:0000313" key="14">
    <source>
        <dbReference type="Proteomes" id="UP000235547"/>
    </source>
</evidence>
<dbReference type="InterPro" id="IPR001610">
    <property type="entry name" value="PAC"/>
</dbReference>
<sequence length="533" mass="58802">MSNERHERRDHAALEAELEALRAYTANLEAENHELATQKRHYQWLADSTTDLISRHARDGTFLYASHASKALLGYMPEELIGVSAYDLFHPADLADLLNKSPRIYYHDGFYQQTYRFRAKDGHYVWFETTSRTRRDPDTGELIDVLCVSRDVGRRIQAEANRERLARVVESTTDYVLFVDGEQRIFTSNEAARRLLTLPRNGEGTELPTLARAYTAESLAILRDVVLPAVAHYDSWSGELDMRGPDGPIPVLSVVLAHRGPGAEPDHLSLLNRDISLRKAAETQAQQHQQQIAHANRLATMGELASNIAHELNQPLGAIANYAHGALMQLDASPTRPARDLALPLERISEQVERLAERLRHIRTFIRKGHICARPLELHEVVEAACQLCEWQYQQAGVALARTLPHDVPRVMADPVALEQVLVNLLLNALDASRQHPGAESVTISAHRSGSREVTFHVSDQGPGIAAEVADSIFAPFHSTRPDGLGMGLAISHSLMEAMGGNLVLATTGGYDGATFAGTLLTEPAPLATARTG</sequence>
<dbReference type="GO" id="GO:0000155">
    <property type="term" value="F:phosphorelay sensor kinase activity"/>
    <property type="evidence" value="ECO:0007669"/>
    <property type="project" value="InterPro"/>
</dbReference>
<evidence type="ECO:0000313" key="13">
    <source>
        <dbReference type="EMBL" id="PMR78465.1"/>
    </source>
</evidence>
<dbReference type="InterPro" id="IPR004358">
    <property type="entry name" value="Sig_transdc_His_kin-like_C"/>
</dbReference>
<comment type="caution">
    <text evidence="13">The sequence shown here is derived from an EMBL/GenBank/DDBJ whole genome shotgun (WGS) entry which is preliminary data.</text>
</comment>
<dbReference type="OrthoDB" id="1931120at2"/>
<evidence type="ECO:0000259" key="12">
    <source>
        <dbReference type="PROSITE" id="PS50113"/>
    </source>
</evidence>
<dbReference type="PANTHER" id="PTHR43065">
    <property type="entry name" value="SENSOR HISTIDINE KINASE"/>
    <property type="match status" value="1"/>
</dbReference>
<dbReference type="Pfam" id="PF00512">
    <property type="entry name" value="HisKA"/>
    <property type="match status" value="1"/>
</dbReference>
<dbReference type="SUPFAM" id="SSF55874">
    <property type="entry name" value="ATPase domain of HSP90 chaperone/DNA topoisomerase II/histidine kinase"/>
    <property type="match status" value="1"/>
</dbReference>
<dbReference type="Gene3D" id="1.10.287.130">
    <property type="match status" value="1"/>
</dbReference>
<dbReference type="CDD" id="cd00130">
    <property type="entry name" value="PAS"/>
    <property type="match status" value="1"/>
</dbReference>